<feature type="binding site" evidence="16">
    <location>
        <position position="78"/>
    </location>
    <ligand>
        <name>Zn(2+)</name>
        <dbReference type="ChEBI" id="CHEBI:29105"/>
        <label>2</label>
        <note>catalytic</note>
    </ligand>
</feature>
<dbReference type="Gene3D" id="3.10.20.580">
    <property type="match status" value="1"/>
</dbReference>
<evidence type="ECO:0000256" key="1">
    <source>
        <dbReference type="ARBA" id="ARBA00004496"/>
    </source>
</evidence>
<dbReference type="GO" id="GO:0008270">
    <property type="term" value="F:zinc ion binding"/>
    <property type="evidence" value="ECO:0007669"/>
    <property type="project" value="InterPro"/>
</dbReference>
<dbReference type="HAMAP" id="MF_01491">
    <property type="entry name" value="RNase_J_bact"/>
    <property type="match status" value="1"/>
</dbReference>
<evidence type="ECO:0000256" key="10">
    <source>
        <dbReference type="ARBA" id="ARBA00022884"/>
    </source>
</evidence>
<keyword evidence="16" id="KW-0106">Calcium</keyword>
<dbReference type="Proteomes" id="UP000287910">
    <property type="component" value="Unassembled WGS sequence"/>
</dbReference>
<dbReference type="InterPro" id="IPR055132">
    <property type="entry name" value="RNase_J_b_CASP"/>
</dbReference>
<sequence length="555" mass="62279">MTKTKNEVIRVIPLGGVGEIGKSMYVVEIDDELFIVDSGLMFPEDEMLGIDIVIPDITYLEENKERVKGIFLTHGHEDAIGSIAYVLQKIKAPVYGSKLTIALAKEHIKDLPVPHPVKFFEVTNKSRMNFNSTYVTFFHTTHSIPDSLGIVFHTSEGAIVHTGEFKFDQSVKGKFKPDLAKMAQIGEEGVFILLSESTEAERPGYTTSETVIEEKLAKYFYSAPSRIIVAVYASNFIRIQQVFNQAQESHRKVAVVGKSLEKVVDIGVKLGYLTIDESTLIPVNEIQKYNDEELIIIVTSNQGEPLEALDKIVRKQHRDIRIKNTDTVLITFTPSPGMEIQMASAMNNLAKLGATVLTADKKVHVSGHGSQEDLKLMLNLMKPKYFIPIQGEYRMLIAHSKLAQAVGMQKSQIFIADKGDIVEYKNGKMRMSGRVQAGNILIDGIGVGDVGNIVLRDRKLLSQDGIFIVVVTLNRAQKRIASGPEILSRGFVYVRESEQLILEATELARGVIEKYVNKDTFEWTNIKQEIRDTLNAYLFQKTKRRPMIIPIIMEY</sequence>
<dbReference type="GO" id="GO:0005737">
    <property type="term" value="C:cytoplasm"/>
    <property type="evidence" value="ECO:0007669"/>
    <property type="project" value="UniProtKB-SubCell"/>
</dbReference>
<comment type="subunit">
    <text evidence="12">Homodimer, may be a subunit of the RNA degradosome.</text>
</comment>
<comment type="similarity">
    <text evidence="12 13">Belongs to the metallo-beta-lactamase superfamily. RNA-metabolizing metallo-beta-lactamase-like family. Bacterial RNase J subfamily.</text>
</comment>
<evidence type="ECO:0000256" key="12">
    <source>
        <dbReference type="HAMAP-Rule" id="MF_01491"/>
    </source>
</evidence>
<dbReference type="Pfam" id="PF00753">
    <property type="entry name" value="Lactamase_B"/>
    <property type="match status" value="1"/>
</dbReference>
<dbReference type="InterPro" id="IPR041636">
    <property type="entry name" value="RNase_J_C"/>
</dbReference>
<feature type="binding site" evidence="16">
    <location>
        <position position="443"/>
    </location>
    <ligand>
        <name>Ca(2+)</name>
        <dbReference type="ChEBI" id="CHEBI:29108"/>
    </ligand>
</feature>
<feature type="active site" description="Proton acceptor" evidence="14">
    <location>
        <position position="368"/>
    </location>
</feature>
<dbReference type="InterPro" id="IPR042173">
    <property type="entry name" value="RNase_J_2"/>
</dbReference>
<comment type="function">
    <text evidence="12">An RNase that has 5'-3' exonuclease and possibly endonuclease activity. Involved in maturation of rRNA and in some organisms also mRNA maturation and/or decay.</text>
</comment>
<keyword evidence="6 12" id="KW-0255">Endonuclease</keyword>
<keyword evidence="2 12" id="KW-0963">Cytoplasm</keyword>
<evidence type="ECO:0000256" key="13">
    <source>
        <dbReference type="PIRNR" id="PIRNR004803"/>
    </source>
</evidence>
<evidence type="ECO:0000256" key="15">
    <source>
        <dbReference type="PIRSR" id="PIRSR004803-2"/>
    </source>
</evidence>
<organism evidence="18 19">
    <name type="scientific">Lysinibacillus antri</name>
    <dbReference type="NCBI Taxonomy" id="2498145"/>
    <lineage>
        <taxon>Bacteria</taxon>
        <taxon>Bacillati</taxon>
        <taxon>Bacillota</taxon>
        <taxon>Bacilli</taxon>
        <taxon>Bacillales</taxon>
        <taxon>Bacillaceae</taxon>
        <taxon>Lysinibacillus</taxon>
    </lineage>
</organism>
<dbReference type="Pfam" id="PF22505">
    <property type="entry name" value="RNase_J_b_CASP"/>
    <property type="match status" value="1"/>
</dbReference>
<evidence type="ECO:0000256" key="16">
    <source>
        <dbReference type="PIRSR" id="PIRSR004803-3"/>
    </source>
</evidence>
<dbReference type="RefSeq" id="WP_126658050.1">
    <property type="nucleotide sequence ID" value="NZ_RYYR01000005.1"/>
</dbReference>
<feature type="active site" description="Proton donor" evidence="14">
    <location>
        <position position="196"/>
    </location>
</feature>
<comment type="subunit">
    <text evidence="11">Unclear whether it forms homodimers or belongs to a larger complex. According to probably does not form homodimers, while shows homodimer formation. Both reports show RNase J1 and J2 interaction, probably as a heterotetramer shows it is a component of a possible RNA degradosome complex composed of rny, rnjA, rnjB, pnp, pfkA and eno, while finds no evidence of an RNA degradosome complex.</text>
</comment>
<feature type="binding site" evidence="16">
    <location>
        <position position="76"/>
    </location>
    <ligand>
        <name>Zn(2+)</name>
        <dbReference type="ChEBI" id="CHEBI:29105"/>
        <label>1</label>
        <note>catalytic</note>
    </ligand>
</feature>
<dbReference type="GO" id="GO:0004521">
    <property type="term" value="F:RNA endonuclease activity"/>
    <property type="evidence" value="ECO:0007669"/>
    <property type="project" value="UniProtKB-UniRule"/>
</dbReference>
<evidence type="ECO:0000313" key="18">
    <source>
        <dbReference type="EMBL" id="RUL55201.1"/>
    </source>
</evidence>
<dbReference type="SUPFAM" id="SSF56281">
    <property type="entry name" value="Metallo-hydrolase/oxidoreductase"/>
    <property type="match status" value="1"/>
</dbReference>
<comment type="cofactor">
    <cofactor evidence="16">
        <name>Ca(2+)</name>
        <dbReference type="ChEBI" id="CHEBI:29108"/>
    </cofactor>
    <text evidence="16">Binds 1 Ca(2+) cation per subunit. Seen in 1 crystal structure, it is not clear if it is physiologically important.</text>
</comment>
<dbReference type="EC" id="3.1.-.-" evidence="12 13"/>
<comment type="subcellular location">
    <subcellularLocation>
        <location evidence="1 12 13">Cytoplasm</location>
    </subcellularLocation>
</comment>
<dbReference type="InterPro" id="IPR036866">
    <property type="entry name" value="RibonucZ/Hydroxyglut_hydro"/>
</dbReference>
<evidence type="ECO:0000313" key="19">
    <source>
        <dbReference type="Proteomes" id="UP000287910"/>
    </source>
</evidence>
<reference evidence="18 19" key="1">
    <citation type="submission" date="2018-12" db="EMBL/GenBank/DDBJ databases">
        <title>Lysinibacillus antri sp. nov., isolated from a cave soil.</title>
        <authorList>
            <person name="Narsing Rao M.P."/>
            <person name="Zhang H."/>
            <person name="Dong Z.-Y."/>
            <person name="Niu X.-K."/>
            <person name="Zhang K."/>
            <person name="Fang B.-Z."/>
            <person name="Kang Y.-Q."/>
            <person name="Xiao M."/>
            <person name="Li W.-J."/>
        </authorList>
    </citation>
    <scope>NUCLEOTIDE SEQUENCE [LARGE SCALE GENOMIC DNA]</scope>
    <source>
        <strain evidence="18 19">SYSU K30002</strain>
    </source>
</reference>
<keyword evidence="19" id="KW-1185">Reference proteome</keyword>
<dbReference type="GO" id="GO:0003723">
    <property type="term" value="F:RNA binding"/>
    <property type="evidence" value="ECO:0007669"/>
    <property type="project" value="UniProtKB-UniRule"/>
</dbReference>
<dbReference type="InterPro" id="IPR001279">
    <property type="entry name" value="Metallo-B-lactamas"/>
</dbReference>
<evidence type="ECO:0000256" key="8">
    <source>
        <dbReference type="ARBA" id="ARBA00022833"/>
    </source>
</evidence>
<evidence type="ECO:0000256" key="7">
    <source>
        <dbReference type="ARBA" id="ARBA00022801"/>
    </source>
</evidence>
<evidence type="ECO:0000256" key="3">
    <source>
        <dbReference type="ARBA" id="ARBA00022552"/>
    </source>
</evidence>
<dbReference type="GO" id="GO:0006364">
    <property type="term" value="P:rRNA processing"/>
    <property type="evidence" value="ECO:0007669"/>
    <property type="project" value="UniProtKB-UniRule"/>
</dbReference>
<protein>
    <recommendedName>
        <fullName evidence="12 13">Ribonuclease J</fullName>
        <shortName evidence="12">RNase J</shortName>
        <ecNumber evidence="12 13">3.1.-.-</ecNumber>
    </recommendedName>
</protein>
<dbReference type="PANTHER" id="PTHR43694:SF4">
    <property type="entry name" value="RIBONUCLEASE J 2"/>
    <property type="match status" value="1"/>
</dbReference>
<name>A0A3S0PR94_9BACI</name>
<dbReference type="Pfam" id="PF07521">
    <property type="entry name" value="RMMBL"/>
    <property type="match status" value="1"/>
</dbReference>
<comment type="caution">
    <text evidence="18">The sequence shown here is derived from an EMBL/GenBank/DDBJ whole genome shotgun (WGS) entry which is preliminary data.</text>
</comment>
<keyword evidence="4 12" id="KW-0540">Nuclease</keyword>
<dbReference type="NCBIfam" id="TIGR00649">
    <property type="entry name" value="MG423"/>
    <property type="match status" value="1"/>
</dbReference>
<evidence type="ECO:0000256" key="6">
    <source>
        <dbReference type="ARBA" id="ARBA00022759"/>
    </source>
</evidence>
<dbReference type="FunFam" id="3.10.20.580:FF:000001">
    <property type="entry name" value="Ribonuclease J"/>
    <property type="match status" value="1"/>
</dbReference>
<keyword evidence="5 13" id="KW-0479">Metal-binding</keyword>
<feature type="binding site" evidence="16">
    <location>
        <position position="74"/>
    </location>
    <ligand>
        <name>Zn(2+)</name>
        <dbReference type="ChEBI" id="CHEBI:29105"/>
        <label>1</label>
        <note>catalytic</note>
    </ligand>
</feature>
<dbReference type="Pfam" id="PF17770">
    <property type="entry name" value="RNase_J_C"/>
    <property type="match status" value="1"/>
</dbReference>
<feature type="binding site" evidence="16">
    <location>
        <position position="142"/>
    </location>
    <ligand>
        <name>Zn(2+)</name>
        <dbReference type="ChEBI" id="CHEBI:29105"/>
        <label>1</label>
        <note>catalytic</note>
    </ligand>
</feature>
<dbReference type="PANTHER" id="PTHR43694">
    <property type="entry name" value="RIBONUCLEASE J"/>
    <property type="match status" value="1"/>
</dbReference>
<evidence type="ECO:0000259" key="17">
    <source>
        <dbReference type="SMART" id="SM00849"/>
    </source>
</evidence>
<keyword evidence="7 12" id="KW-0378">Hydrolase</keyword>
<dbReference type="InterPro" id="IPR030854">
    <property type="entry name" value="RNase_J_bac"/>
</dbReference>
<comment type="cofactor">
    <cofactor evidence="13 16">
        <name>Zn(2+)</name>
        <dbReference type="ChEBI" id="CHEBI:29105"/>
    </cofactor>
    <text evidence="13 16">Binds 2 Zn(2+) ions per subunit. It is not clear if Zn(2+) or Mg(2+) is physiologically important.</text>
</comment>
<dbReference type="InterPro" id="IPR004613">
    <property type="entry name" value="RNase_J"/>
</dbReference>
<evidence type="ECO:0000256" key="14">
    <source>
        <dbReference type="PIRSR" id="PIRSR004803-1"/>
    </source>
</evidence>
<feature type="binding site" evidence="12 15">
    <location>
        <begin position="364"/>
        <end position="368"/>
    </location>
    <ligand>
        <name>substrate</name>
    </ligand>
</feature>
<keyword evidence="10 12" id="KW-0694">RNA-binding</keyword>
<dbReference type="GO" id="GO:0006397">
    <property type="term" value="P:mRNA processing"/>
    <property type="evidence" value="ECO:0007669"/>
    <property type="project" value="UniProtKB-ARBA"/>
</dbReference>
<dbReference type="Gene3D" id="3.60.15.10">
    <property type="entry name" value="Ribonuclease Z/Hydroxyacylglutathione hydrolase-like"/>
    <property type="match status" value="1"/>
</dbReference>
<accession>A0A3S0PR94</accession>
<feature type="binding site" evidence="16">
    <location>
        <position position="49"/>
    </location>
    <ligand>
        <name>Ca(2+)</name>
        <dbReference type="ChEBI" id="CHEBI:29108"/>
    </ligand>
</feature>
<dbReference type="AlphaFoldDB" id="A0A3S0PR94"/>
<evidence type="ECO:0000256" key="5">
    <source>
        <dbReference type="ARBA" id="ARBA00022723"/>
    </source>
</evidence>
<dbReference type="EMBL" id="RYYR01000005">
    <property type="protein sequence ID" value="RUL55201.1"/>
    <property type="molecule type" value="Genomic_DNA"/>
</dbReference>
<evidence type="ECO:0000256" key="9">
    <source>
        <dbReference type="ARBA" id="ARBA00022839"/>
    </source>
</evidence>
<evidence type="ECO:0000256" key="4">
    <source>
        <dbReference type="ARBA" id="ARBA00022722"/>
    </source>
</evidence>
<proteinExistence type="inferred from homology"/>
<keyword evidence="9 12" id="KW-0269">Exonuclease</keyword>
<dbReference type="CDD" id="cd07714">
    <property type="entry name" value="RNaseJ_MBL-fold"/>
    <property type="match status" value="1"/>
</dbReference>
<feature type="binding site" evidence="16">
    <location>
        <position position="51"/>
    </location>
    <ligand>
        <name>Ca(2+)</name>
        <dbReference type="ChEBI" id="CHEBI:29108"/>
    </ligand>
</feature>
<dbReference type="Gene3D" id="3.40.50.10710">
    <property type="entry name" value="Metallo-hydrolase/oxidoreductase"/>
    <property type="match status" value="1"/>
</dbReference>
<dbReference type="GO" id="GO:0004534">
    <property type="term" value="F:5'-3' RNA exonuclease activity"/>
    <property type="evidence" value="ECO:0007669"/>
    <property type="project" value="UniProtKB-UniRule"/>
</dbReference>
<feature type="binding site" evidence="15">
    <location>
        <begin position="233"/>
        <end position="235"/>
    </location>
    <ligand>
        <name>substrate</name>
    </ligand>
</feature>
<feature type="domain" description="Metallo-beta-lactamase" evidence="17">
    <location>
        <begin position="21"/>
        <end position="215"/>
    </location>
</feature>
<dbReference type="PIRSF" id="PIRSF004803">
    <property type="entry name" value="RnjA"/>
    <property type="match status" value="1"/>
</dbReference>
<dbReference type="SMART" id="SM00849">
    <property type="entry name" value="Lactamase_B"/>
    <property type="match status" value="1"/>
</dbReference>
<keyword evidence="3 12" id="KW-0698">rRNA processing</keyword>
<keyword evidence="8 16" id="KW-0862">Zinc</keyword>
<evidence type="ECO:0000256" key="2">
    <source>
        <dbReference type="ARBA" id="ARBA00022490"/>
    </source>
</evidence>
<evidence type="ECO:0000256" key="11">
    <source>
        <dbReference type="ARBA" id="ARBA00065702"/>
    </source>
</evidence>
<gene>
    <name evidence="12" type="primary">rnj</name>
    <name evidence="18" type="ORF">EK386_05595</name>
</gene>
<dbReference type="InterPro" id="IPR011108">
    <property type="entry name" value="RMMBL"/>
</dbReference>